<dbReference type="PANTHER" id="PTHR46060:SF3">
    <property type="entry name" value="PROTEIN GVQW3"/>
    <property type="match status" value="1"/>
</dbReference>
<dbReference type="InterPro" id="IPR052709">
    <property type="entry name" value="Transposase-MT_Hybrid"/>
</dbReference>
<proteinExistence type="predicted"/>
<evidence type="ECO:0008006" key="3">
    <source>
        <dbReference type="Google" id="ProtNLM"/>
    </source>
</evidence>
<name>A0A4Y2G436_ARAVE</name>
<comment type="caution">
    <text evidence="1">The sequence shown here is derived from an EMBL/GenBank/DDBJ whole genome shotgun (WGS) entry which is preliminary data.</text>
</comment>
<evidence type="ECO:0000313" key="2">
    <source>
        <dbReference type="Proteomes" id="UP000499080"/>
    </source>
</evidence>
<dbReference type="OrthoDB" id="6432034at2759"/>
<reference evidence="1 2" key="1">
    <citation type="journal article" date="2019" name="Sci. Rep.">
        <title>Orb-weaving spider Araneus ventricosus genome elucidates the spidroin gene catalogue.</title>
        <authorList>
            <person name="Kono N."/>
            <person name="Nakamura H."/>
            <person name="Ohtoshi R."/>
            <person name="Moran D.A.P."/>
            <person name="Shinohara A."/>
            <person name="Yoshida Y."/>
            <person name="Fujiwara M."/>
            <person name="Mori M."/>
            <person name="Tomita M."/>
            <person name="Arakawa K."/>
        </authorList>
    </citation>
    <scope>NUCLEOTIDE SEQUENCE [LARGE SCALE GENOMIC DNA]</scope>
</reference>
<evidence type="ECO:0000313" key="1">
    <source>
        <dbReference type="EMBL" id="GBM46644.1"/>
    </source>
</evidence>
<keyword evidence="2" id="KW-1185">Reference proteome</keyword>
<sequence length="95" mass="11537">MHKKLAYQKMCSRWYTRNGLEHPPYSPDLTPSDLYLFRPLKNHLAGCHFRTDAEVQEAIMKWLCDLNPDFFYACFDRLVYQWHKYFNNHGDYAEK</sequence>
<dbReference type="PANTHER" id="PTHR46060">
    <property type="entry name" value="MARINER MOS1 TRANSPOSASE-LIKE PROTEIN"/>
    <property type="match status" value="1"/>
</dbReference>
<dbReference type="EMBL" id="BGPR01001145">
    <property type="protein sequence ID" value="GBM46644.1"/>
    <property type="molecule type" value="Genomic_DNA"/>
</dbReference>
<dbReference type="Gene3D" id="3.30.420.10">
    <property type="entry name" value="Ribonuclease H-like superfamily/Ribonuclease H"/>
    <property type="match status" value="1"/>
</dbReference>
<dbReference type="Proteomes" id="UP000499080">
    <property type="component" value="Unassembled WGS sequence"/>
</dbReference>
<organism evidence="1 2">
    <name type="scientific">Araneus ventricosus</name>
    <name type="common">Orbweaver spider</name>
    <name type="synonym">Epeira ventricosa</name>
    <dbReference type="NCBI Taxonomy" id="182803"/>
    <lineage>
        <taxon>Eukaryota</taxon>
        <taxon>Metazoa</taxon>
        <taxon>Ecdysozoa</taxon>
        <taxon>Arthropoda</taxon>
        <taxon>Chelicerata</taxon>
        <taxon>Arachnida</taxon>
        <taxon>Araneae</taxon>
        <taxon>Araneomorphae</taxon>
        <taxon>Entelegynae</taxon>
        <taxon>Araneoidea</taxon>
        <taxon>Araneidae</taxon>
        <taxon>Araneus</taxon>
    </lineage>
</organism>
<protein>
    <recommendedName>
        <fullName evidence="3">Mariner Mos1 transposase</fullName>
    </recommendedName>
</protein>
<accession>A0A4Y2G436</accession>
<gene>
    <name evidence="1" type="ORF">AVEN_274142_1</name>
</gene>
<dbReference type="GO" id="GO:0003676">
    <property type="term" value="F:nucleic acid binding"/>
    <property type="evidence" value="ECO:0007669"/>
    <property type="project" value="InterPro"/>
</dbReference>
<dbReference type="AlphaFoldDB" id="A0A4Y2G436"/>
<dbReference type="InterPro" id="IPR036397">
    <property type="entry name" value="RNaseH_sf"/>
</dbReference>